<dbReference type="EMBL" id="VWPK01000064">
    <property type="protein sequence ID" value="KAA5608923.1"/>
    <property type="molecule type" value="Genomic_DNA"/>
</dbReference>
<reference evidence="10 11" key="1">
    <citation type="submission" date="2019-09" db="EMBL/GenBank/DDBJ databases">
        <title>Genome sequence of Rhodovastum atsumiense, a diverse member of the Acetobacteraceae family of non-sulfur purple photosynthetic bacteria.</title>
        <authorList>
            <person name="Meyer T."/>
            <person name="Kyndt J."/>
        </authorList>
    </citation>
    <scope>NUCLEOTIDE SEQUENCE [LARGE SCALE GENOMIC DNA]</scope>
    <source>
        <strain evidence="10 11">DSM 21279</strain>
    </source>
</reference>
<evidence type="ECO:0000256" key="4">
    <source>
        <dbReference type="ARBA" id="ARBA00022840"/>
    </source>
</evidence>
<sequence>MAAKDVRFGGDARARMLRGVDILADAVKVTLGPKGRNVVIDKSFGAPRITKDGVTVAKEIELADKFENMGAQMVREVASKTNDLAGDGTTTATVLAQAIVREGAKAVAAGMNPMDLKRGVDRAVASLVEELQKRTKKITTQGETAQVGTISANGEADIGHMISEAMQKVGNEGVITVEEAKGIQTELDVVEGMQFDRGYVSPYFITNAEKMIAELDQPLILIHEKKLSGLQPMLPLLEEVVKTGRPLLIIAEDVEGEALATLVVNKLRGGLKVAAVKAPGFGDRRKAMLEDIAILTGGQVVSEDLGIKLETVTIGMLGKAKKVIIEKENTTIVEGSGKKDDIKGRCNQIRAQIEETTSDYDREKLQERLAKLAGGVAVIRVGGATEVEVKERKDRVDDALHATRAAVEEGIVPGGGVALARASLILAKLKADNDDQRFGIEIVRKAVMMPLRQIAENAGEDGAVISGKVLDKDEYNWGFDAQSGEFKDLVKAGIIDPTKVVRTALQDAASIAGLLVTTEAMIAERPEKKAPMAAPPGGGMGDMDF</sequence>
<dbReference type="SUPFAM" id="SSF48592">
    <property type="entry name" value="GroEL equatorial domain-like"/>
    <property type="match status" value="1"/>
</dbReference>
<keyword evidence="4 7" id="KW-0067">ATP-binding</keyword>
<dbReference type="GO" id="GO:0042026">
    <property type="term" value="P:protein refolding"/>
    <property type="evidence" value="ECO:0007669"/>
    <property type="project" value="UniProtKB-UniRule"/>
</dbReference>
<dbReference type="GO" id="GO:0016853">
    <property type="term" value="F:isomerase activity"/>
    <property type="evidence" value="ECO:0007669"/>
    <property type="project" value="UniProtKB-KW"/>
</dbReference>
<keyword evidence="5 7" id="KW-0143">Chaperone</keyword>
<dbReference type="GO" id="GO:0005524">
    <property type="term" value="F:ATP binding"/>
    <property type="evidence" value="ECO:0007669"/>
    <property type="project" value="UniProtKB-UniRule"/>
</dbReference>
<dbReference type="InterPro" id="IPR027413">
    <property type="entry name" value="GROEL-like_equatorial_sf"/>
</dbReference>
<dbReference type="FunFam" id="1.10.560.10:FF:000001">
    <property type="entry name" value="60 kDa chaperonin"/>
    <property type="match status" value="1"/>
</dbReference>
<dbReference type="AlphaFoldDB" id="A0A5M6IKX5"/>
<evidence type="ECO:0000256" key="3">
    <source>
        <dbReference type="ARBA" id="ARBA00022741"/>
    </source>
</evidence>
<comment type="caution">
    <text evidence="7">Lacks conserved residue(s) required for the propagation of feature annotation.</text>
</comment>
<accession>A0A5M6IKX5</accession>
<dbReference type="NCBIfam" id="NF009488">
    <property type="entry name" value="PRK12850.1"/>
    <property type="match status" value="1"/>
</dbReference>
<name>A0A5M6IKX5_9PROT</name>
<evidence type="ECO:0000256" key="2">
    <source>
        <dbReference type="ARBA" id="ARBA00022490"/>
    </source>
</evidence>
<dbReference type="SUPFAM" id="SSF52029">
    <property type="entry name" value="GroEL apical domain-like"/>
    <property type="match status" value="1"/>
</dbReference>
<dbReference type="InterPro" id="IPR027410">
    <property type="entry name" value="TCP-1-like_intermed_sf"/>
</dbReference>
<dbReference type="HAMAP" id="MF_00600">
    <property type="entry name" value="CH60"/>
    <property type="match status" value="1"/>
</dbReference>
<dbReference type="Gene3D" id="3.30.260.10">
    <property type="entry name" value="TCP-1-like chaperonin intermediate domain"/>
    <property type="match status" value="1"/>
</dbReference>
<organism evidence="10 11">
    <name type="scientific">Rhodovastum atsumiense</name>
    <dbReference type="NCBI Taxonomy" id="504468"/>
    <lineage>
        <taxon>Bacteria</taxon>
        <taxon>Pseudomonadati</taxon>
        <taxon>Pseudomonadota</taxon>
        <taxon>Alphaproteobacteria</taxon>
        <taxon>Acetobacterales</taxon>
        <taxon>Acetobacteraceae</taxon>
        <taxon>Rhodovastum</taxon>
    </lineage>
</organism>
<dbReference type="Gene3D" id="1.10.560.10">
    <property type="entry name" value="GroEL-like equatorial domain"/>
    <property type="match status" value="1"/>
</dbReference>
<dbReference type="RefSeq" id="WP_150044623.1">
    <property type="nucleotide sequence ID" value="NZ_OW485601.1"/>
</dbReference>
<keyword evidence="6 7" id="KW-0413">Isomerase</keyword>
<dbReference type="InterPro" id="IPR001844">
    <property type="entry name" value="Cpn60/GroEL"/>
</dbReference>
<dbReference type="OrthoDB" id="9766614at2"/>
<dbReference type="Proteomes" id="UP000325255">
    <property type="component" value="Unassembled WGS sequence"/>
</dbReference>
<comment type="similarity">
    <text evidence="1 7 8">Belongs to the chaperonin (HSP60) family.</text>
</comment>
<dbReference type="InterPro" id="IPR027409">
    <property type="entry name" value="GroEL-like_apical_dom_sf"/>
</dbReference>
<feature type="binding site" evidence="7">
    <location>
        <position position="496"/>
    </location>
    <ligand>
        <name>ATP</name>
        <dbReference type="ChEBI" id="CHEBI:30616"/>
    </ligand>
</feature>
<dbReference type="GO" id="GO:0005737">
    <property type="term" value="C:cytoplasm"/>
    <property type="evidence" value="ECO:0007669"/>
    <property type="project" value="UniProtKB-SubCell"/>
</dbReference>
<feature type="binding site" evidence="7">
    <location>
        <begin position="87"/>
        <end position="91"/>
    </location>
    <ligand>
        <name>ATP</name>
        <dbReference type="ChEBI" id="CHEBI:30616"/>
    </ligand>
</feature>
<protein>
    <recommendedName>
        <fullName evidence="7">Chaperonin GroEL</fullName>
        <ecNumber evidence="7">5.6.1.7</ecNumber>
    </recommendedName>
    <alternativeName>
        <fullName evidence="7">60 kDa chaperonin</fullName>
    </alternativeName>
    <alternativeName>
        <fullName evidence="7">Chaperonin-60</fullName>
        <shortName evidence="7">Cpn60</shortName>
    </alternativeName>
</protein>
<dbReference type="NCBIfam" id="NF000592">
    <property type="entry name" value="PRK00013.1"/>
    <property type="match status" value="1"/>
</dbReference>
<dbReference type="NCBIfam" id="NF009487">
    <property type="entry name" value="PRK12849.1"/>
    <property type="match status" value="1"/>
</dbReference>
<dbReference type="GO" id="GO:0051082">
    <property type="term" value="F:unfolded protein binding"/>
    <property type="evidence" value="ECO:0007669"/>
    <property type="project" value="UniProtKB-UniRule"/>
</dbReference>
<dbReference type="NCBIfam" id="TIGR02348">
    <property type="entry name" value="GroEL"/>
    <property type="match status" value="1"/>
</dbReference>
<dbReference type="InterPro" id="IPR018370">
    <property type="entry name" value="Chaperonin_Cpn60_CS"/>
</dbReference>
<proteinExistence type="inferred from homology"/>
<dbReference type="Pfam" id="PF00118">
    <property type="entry name" value="Cpn60_TCP1"/>
    <property type="match status" value="1"/>
</dbReference>
<keyword evidence="3 7" id="KW-0547">Nucleotide-binding</keyword>
<keyword evidence="2 7" id="KW-0963">Cytoplasm</keyword>
<comment type="caution">
    <text evidence="10">The sequence shown here is derived from an EMBL/GenBank/DDBJ whole genome shotgun (WGS) entry which is preliminary data.</text>
</comment>
<evidence type="ECO:0000256" key="7">
    <source>
        <dbReference type="HAMAP-Rule" id="MF_00600"/>
    </source>
</evidence>
<comment type="function">
    <text evidence="7 9">Together with its co-chaperonin GroES, plays an essential role in assisting protein folding. The GroEL-GroES system forms a nano-cage that allows encapsulation of the non-native substrate proteins and provides a physical environment optimized to promote and accelerate protein folding.</text>
</comment>
<evidence type="ECO:0000256" key="9">
    <source>
        <dbReference type="RuleBase" id="RU000419"/>
    </source>
</evidence>
<dbReference type="Gene3D" id="3.50.7.10">
    <property type="entry name" value="GroEL"/>
    <property type="match status" value="1"/>
</dbReference>
<evidence type="ECO:0000256" key="8">
    <source>
        <dbReference type="RuleBase" id="RU000418"/>
    </source>
</evidence>
<feature type="binding site" evidence="7">
    <location>
        <position position="51"/>
    </location>
    <ligand>
        <name>ATP</name>
        <dbReference type="ChEBI" id="CHEBI:30616"/>
    </ligand>
</feature>
<dbReference type="PANTHER" id="PTHR45633">
    <property type="entry name" value="60 KDA HEAT SHOCK PROTEIN, MITOCHONDRIAL"/>
    <property type="match status" value="1"/>
</dbReference>
<dbReference type="SUPFAM" id="SSF54849">
    <property type="entry name" value="GroEL-intermediate domain like"/>
    <property type="match status" value="1"/>
</dbReference>
<evidence type="ECO:0000313" key="10">
    <source>
        <dbReference type="EMBL" id="KAA5608923.1"/>
    </source>
</evidence>
<comment type="subunit">
    <text evidence="7 9">Forms a cylinder of 14 subunits composed of two heptameric rings stacked back-to-back. Interacts with the co-chaperonin GroES.</text>
</comment>
<gene>
    <name evidence="7 10" type="primary">groL</name>
    <name evidence="7" type="synonym">groEL</name>
    <name evidence="10" type="ORF">F1189_26680</name>
</gene>
<keyword evidence="11" id="KW-1185">Reference proteome</keyword>
<dbReference type="PROSITE" id="PS00296">
    <property type="entry name" value="CHAPERONINS_CPN60"/>
    <property type="match status" value="1"/>
</dbReference>
<dbReference type="PRINTS" id="PR00298">
    <property type="entry name" value="CHAPERONIN60"/>
</dbReference>
<dbReference type="InterPro" id="IPR002423">
    <property type="entry name" value="Cpn60/GroEL/TCP-1"/>
</dbReference>
<dbReference type="GO" id="GO:0140662">
    <property type="term" value="F:ATP-dependent protein folding chaperone"/>
    <property type="evidence" value="ECO:0007669"/>
    <property type="project" value="InterPro"/>
</dbReference>
<dbReference type="EC" id="5.6.1.7" evidence="7"/>
<dbReference type="CDD" id="cd03344">
    <property type="entry name" value="GroEL"/>
    <property type="match status" value="1"/>
</dbReference>
<evidence type="ECO:0000256" key="5">
    <source>
        <dbReference type="ARBA" id="ARBA00023186"/>
    </source>
</evidence>
<comment type="subcellular location">
    <subcellularLocation>
        <location evidence="7">Cytoplasm</location>
    </subcellularLocation>
</comment>
<feature type="binding site" evidence="7">
    <location>
        <position position="415"/>
    </location>
    <ligand>
        <name>ATP</name>
        <dbReference type="ChEBI" id="CHEBI:30616"/>
    </ligand>
</feature>
<evidence type="ECO:0000313" key="11">
    <source>
        <dbReference type="Proteomes" id="UP000325255"/>
    </source>
</evidence>
<dbReference type="NCBIfam" id="NF009489">
    <property type="entry name" value="PRK12851.1"/>
    <property type="match status" value="1"/>
</dbReference>
<evidence type="ECO:0000256" key="1">
    <source>
        <dbReference type="ARBA" id="ARBA00006607"/>
    </source>
</evidence>
<dbReference type="FunFam" id="3.50.7.10:FF:000001">
    <property type="entry name" value="60 kDa chaperonin"/>
    <property type="match status" value="1"/>
</dbReference>
<feature type="binding site" evidence="7">
    <location>
        <begin position="30"/>
        <end position="33"/>
    </location>
    <ligand>
        <name>ATP</name>
        <dbReference type="ChEBI" id="CHEBI:30616"/>
    </ligand>
</feature>
<evidence type="ECO:0000256" key="6">
    <source>
        <dbReference type="ARBA" id="ARBA00023235"/>
    </source>
</evidence>